<dbReference type="Proteomes" id="UP000280368">
    <property type="component" value="Unassembled WGS sequence"/>
</dbReference>
<dbReference type="RefSeq" id="WP_121923844.1">
    <property type="nucleotide sequence ID" value="NZ_CBCSGA010000019.1"/>
</dbReference>
<protein>
    <submittedName>
        <fullName evidence="2">Lysylphosphatidylglycerol synthase-like protein</fullName>
    </submittedName>
</protein>
<evidence type="ECO:0000256" key="1">
    <source>
        <dbReference type="SAM" id="Phobius"/>
    </source>
</evidence>
<feature type="transmembrane region" description="Helical" evidence="1">
    <location>
        <begin position="261"/>
        <end position="282"/>
    </location>
</feature>
<keyword evidence="1" id="KW-0812">Transmembrane</keyword>
<keyword evidence="1" id="KW-1133">Transmembrane helix</keyword>
<accession>A0A3L9ZZ16</accession>
<evidence type="ECO:0000313" key="2">
    <source>
        <dbReference type="EMBL" id="RMA77696.1"/>
    </source>
</evidence>
<feature type="transmembrane region" description="Helical" evidence="1">
    <location>
        <begin position="52"/>
        <end position="69"/>
    </location>
</feature>
<comment type="caution">
    <text evidence="2">The sequence shown here is derived from an EMBL/GenBank/DDBJ whole genome shotgun (WGS) entry which is preliminary data.</text>
</comment>
<evidence type="ECO:0000313" key="3">
    <source>
        <dbReference type="Proteomes" id="UP000280368"/>
    </source>
</evidence>
<sequence>MISISHKTKQFLVLIIKLLIVSGAFYFIYNQLANNDKLNWEEFMVLFKKNQSVAGISFILLLSVLNRFFEILKWQNLVSFIHKISKAEATKQVLAALTAGLFTPNGVGEYAGKALFYKKSEAKKILFLNLICNGIQMVLTVLFGIFGLLYFNANYNIITTKTVVILFGTLILTFGLLFSIKKLTIKGYSIEILIHKINEIPKAIHQKNIFLAICRYLVFSHQYYFLFLAFDIDLPYLVLMSGITSVYFLGSSLPTFQFLDFAVKGSVAVYFFGILGVNEWIVVFISTLMWFLNIVLPVIIGSYYVLNFKSSLDKNFVEDSEPRLRE</sequence>
<keyword evidence="1" id="KW-0472">Membrane</keyword>
<feature type="transmembrane region" description="Helical" evidence="1">
    <location>
        <begin position="126"/>
        <end position="151"/>
    </location>
</feature>
<name>A0A3L9ZZ16_9FLAO</name>
<feature type="transmembrane region" description="Helical" evidence="1">
    <location>
        <begin position="12"/>
        <end position="32"/>
    </location>
</feature>
<gene>
    <name evidence="2" type="ORF">BC961_0038</name>
</gene>
<dbReference type="OrthoDB" id="1121314at2"/>
<feature type="transmembrane region" description="Helical" evidence="1">
    <location>
        <begin position="288"/>
        <end position="306"/>
    </location>
</feature>
<reference evidence="2 3" key="1">
    <citation type="submission" date="2018-10" db="EMBL/GenBank/DDBJ databases">
        <title>Genomic Encyclopedia of Archaeal and Bacterial Type Strains, Phase II (KMG-II): from individual species to whole genera.</title>
        <authorList>
            <person name="Goeker M."/>
        </authorList>
    </citation>
    <scope>NUCLEOTIDE SEQUENCE [LARGE SCALE GENOMIC DNA]</scope>
    <source>
        <strain evidence="2 3">DSM 19727</strain>
    </source>
</reference>
<organism evidence="2 3">
    <name type="scientific">Flavobacterium weaverense</name>
    <dbReference type="NCBI Taxonomy" id="271156"/>
    <lineage>
        <taxon>Bacteria</taxon>
        <taxon>Pseudomonadati</taxon>
        <taxon>Bacteroidota</taxon>
        <taxon>Flavobacteriia</taxon>
        <taxon>Flavobacteriales</taxon>
        <taxon>Flavobacteriaceae</taxon>
        <taxon>Flavobacterium</taxon>
    </lineage>
</organism>
<proteinExistence type="predicted"/>
<feature type="transmembrane region" description="Helical" evidence="1">
    <location>
        <begin position="163"/>
        <end position="180"/>
    </location>
</feature>
<dbReference type="AlphaFoldDB" id="A0A3L9ZZ16"/>
<dbReference type="EMBL" id="REFH01000007">
    <property type="protein sequence ID" value="RMA77696.1"/>
    <property type="molecule type" value="Genomic_DNA"/>
</dbReference>
<keyword evidence="3" id="KW-1185">Reference proteome</keyword>